<dbReference type="PROSITE" id="PS51379">
    <property type="entry name" value="4FE4S_FER_2"/>
    <property type="match status" value="1"/>
</dbReference>
<dbReference type="SUPFAM" id="SSF54862">
    <property type="entry name" value="4Fe-4S ferredoxins"/>
    <property type="match status" value="1"/>
</dbReference>
<dbReference type="Proteomes" id="UP000636888">
    <property type="component" value="Unassembled WGS sequence"/>
</dbReference>
<evidence type="ECO:0000313" key="7">
    <source>
        <dbReference type="Proteomes" id="UP000636888"/>
    </source>
</evidence>
<protein>
    <submittedName>
        <fullName evidence="6">4Fe-4S dicluster domain-containing protein</fullName>
    </submittedName>
</protein>
<dbReference type="SUPFAM" id="SSF50692">
    <property type="entry name" value="ADC-like"/>
    <property type="match status" value="1"/>
</dbReference>
<dbReference type="CDD" id="cd10551">
    <property type="entry name" value="PsrB"/>
    <property type="match status" value="1"/>
</dbReference>
<dbReference type="SUPFAM" id="SSF53706">
    <property type="entry name" value="Formate dehydrogenase/DMSO reductase, domains 1-3"/>
    <property type="match status" value="1"/>
</dbReference>
<dbReference type="Pfam" id="PF01568">
    <property type="entry name" value="Molydop_binding"/>
    <property type="match status" value="1"/>
</dbReference>
<dbReference type="InterPro" id="IPR006657">
    <property type="entry name" value="MoPterin_dinucl-bd_dom"/>
</dbReference>
<feature type="domain" description="4Fe-4S Mo/W bis-MGD-type" evidence="5">
    <location>
        <begin position="47"/>
        <end position="103"/>
    </location>
</feature>
<comment type="caution">
    <text evidence="6">The sequence shown here is derived from an EMBL/GenBank/DDBJ whole genome shotgun (WGS) entry which is preliminary data.</text>
</comment>
<dbReference type="GO" id="GO:0043546">
    <property type="term" value="F:molybdopterin cofactor binding"/>
    <property type="evidence" value="ECO:0007669"/>
    <property type="project" value="InterPro"/>
</dbReference>
<evidence type="ECO:0000259" key="5">
    <source>
        <dbReference type="PROSITE" id="PS51669"/>
    </source>
</evidence>
<dbReference type="EMBL" id="JAEMHM010000012">
    <property type="protein sequence ID" value="MBJ6726100.1"/>
    <property type="molecule type" value="Genomic_DNA"/>
</dbReference>
<dbReference type="Gene3D" id="2.40.40.20">
    <property type="match status" value="1"/>
</dbReference>
<dbReference type="AlphaFoldDB" id="A0A8J7LWQ2"/>
<dbReference type="PANTHER" id="PTHR43742">
    <property type="entry name" value="TRIMETHYLAMINE-N-OXIDE REDUCTASE"/>
    <property type="match status" value="1"/>
</dbReference>
<organism evidence="6 7">
    <name type="scientific">Geomesophilobacter sediminis</name>
    <dbReference type="NCBI Taxonomy" id="2798584"/>
    <lineage>
        <taxon>Bacteria</taxon>
        <taxon>Pseudomonadati</taxon>
        <taxon>Thermodesulfobacteriota</taxon>
        <taxon>Desulfuromonadia</taxon>
        <taxon>Geobacterales</taxon>
        <taxon>Geobacteraceae</taxon>
        <taxon>Geomesophilobacter</taxon>
    </lineage>
</organism>
<dbReference type="Pfam" id="PF12797">
    <property type="entry name" value="Fer4_2"/>
    <property type="match status" value="1"/>
</dbReference>
<evidence type="ECO:0000256" key="2">
    <source>
        <dbReference type="ARBA" id="ARBA00023004"/>
    </source>
</evidence>
<dbReference type="GO" id="GO:0046872">
    <property type="term" value="F:metal ion binding"/>
    <property type="evidence" value="ECO:0007669"/>
    <property type="project" value="UniProtKB-KW"/>
</dbReference>
<dbReference type="InterPro" id="IPR050612">
    <property type="entry name" value="Prok_Mopterin_Oxidored"/>
</dbReference>
<dbReference type="PROSITE" id="PS51318">
    <property type="entry name" value="TAT"/>
    <property type="match status" value="1"/>
</dbReference>
<dbReference type="Pfam" id="PF04879">
    <property type="entry name" value="Molybdop_Fe4S4"/>
    <property type="match status" value="1"/>
</dbReference>
<dbReference type="RefSeq" id="WP_199384991.1">
    <property type="nucleotide sequence ID" value="NZ_JAEMHM010000012.1"/>
</dbReference>
<dbReference type="Gene3D" id="3.40.50.740">
    <property type="match status" value="1"/>
</dbReference>
<dbReference type="InterPro" id="IPR017896">
    <property type="entry name" value="4Fe4S_Fe-S-bd"/>
</dbReference>
<dbReference type="InterPro" id="IPR009010">
    <property type="entry name" value="Asp_de-COase-like_dom_sf"/>
</dbReference>
<keyword evidence="3" id="KW-0411">Iron-sulfur</keyword>
<dbReference type="Gene3D" id="3.30.70.20">
    <property type="match status" value="2"/>
</dbReference>
<keyword evidence="7" id="KW-1185">Reference proteome</keyword>
<dbReference type="PROSITE" id="PS51669">
    <property type="entry name" value="4FE4S_MOW_BIS_MGD"/>
    <property type="match status" value="1"/>
</dbReference>
<gene>
    <name evidence="6" type="ORF">JFN93_15385</name>
</gene>
<keyword evidence="1" id="KW-0479">Metal-binding</keyword>
<feature type="domain" description="4Fe-4S ferredoxin-type" evidence="4">
    <location>
        <begin position="745"/>
        <end position="775"/>
    </location>
</feature>
<evidence type="ECO:0000256" key="3">
    <source>
        <dbReference type="ARBA" id="ARBA00023014"/>
    </source>
</evidence>
<evidence type="ECO:0000259" key="4">
    <source>
        <dbReference type="PROSITE" id="PS51379"/>
    </source>
</evidence>
<evidence type="ECO:0000313" key="6">
    <source>
        <dbReference type="EMBL" id="MBJ6726100.1"/>
    </source>
</evidence>
<sequence>MSPISRRTFLWLTGGTGVAIATAAERKVVNRLIPQVIPPEQIQPGEWSFFATTCRECPAGCGLQLWHRDGRVTKAEGNPQHPINRGTLCPRGQSAVQGLYDPDRLQTLTYRPKGGPEQKGTWEQALGFLGKQLAGGGRAAVLSGLQTGALAEVMRGFAQAFGGRLLWYERFNYEPLKRAHRELFGLPVIPSYDLSGCDFIISFGADFLESWISPVEYAGQFAQMHALRSQAPLGRPRMGRFVYVGPRLSMTAANADEFIQVPPDAVRLVAAAILKASIGHGKQDLSSVAPALNAYLGRGAAVPGVPPEKIAELAQAFTSASASVALAGPVGSMSLDAAEAAGAAALLNYGAGRIGQTVNFARPHALSNAATDEELRAVLTTLGPNDILFVHECNPLYSRPELAPLMKRAGTIVYLGTMMDETAQAAQWVLPTDYPLESWGEYAPYPGVNGIMQPTMGRLYDTMGAGDLFLELARRGGRTLTRSGGGSPADFQGWLQANWQAMRPAAAPQAPEAFWTSALRSGGIWGTEGAGKGVTLAAKAAEIFGAGAPPHPADAATAQLWLWGSVLHFDGRLANRGWIQEAPDPLTSIMWGNWVDLHPGKAKALGIADGDVAELETPSGKVQLPVRVTEEVSEETAAVAFGFGHQALGRIAKGVGASSYLLPGAPATGGAFGTCRIRKAAGCESPAYTMLDREQHHRDIVQWAPLSEVSRMAPGEGDQLILPLPEGYRKEKDLYPKREYKAHRWAMVIDLQRCIGCGACSVACYAENNIAVIGGPRISHGREMSWIRVAPYRKPGSKMGYGFLPLPCQHCDAAPCEPVCPVFAAMHNEEGLNAQIYNRCIGTRYCSNNCPYKVRRFNWVNIRWERPLDLQLNPEVTVRSRGVMEKCTFCVQRIRQVEFQAAVERRKIRDGEIQPACAQTCPTRVFTFGDLLDPDSQVSKLTRTDPRRYHVLEDLNTKPAVTYLRKVDIDK</sequence>
<accession>A0A8J7LWQ2</accession>
<dbReference type="GO" id="GO:0051536">
    <property type="term" value="F:iron-sulfur cluster binding"/>
    <property type="evidence" value="ECO:0007669"/>
    <property type="project" value="UniProtKB-KW"/>
</dbReference>
<dbReference type="Pfam" id="PF13247">
    <property type="entry name" value="Fer4_11"/>
    <property type="match status" value="1"/>
</dbReference>
<dbReference type="Gene3D" id="3.30.2070.10">
    <property type="entry name" value="Formate dehydrogenase/DMSO reductase"/>
    <property type="match status" value="1"/>
</dbReference>
<dbReference type="GO" id="GO:0016491">
    <property type="term" value="F:oxidoreductase activity"/>
    <property type="evidence" value="ECO:0007669"/>
    <property type="project" value="InterPro"/>
</dbReference>
<dbReference type="InterPro" id="IPR006311">
    <property type="entry name" value="TAT_signal"/>
</dbReference>
<reference evidence="6" key="1">
    <citation type="submission" date="2020-12" db="EMBL/GenBank/DDBJ databases">
        <title>Geomonas sp. Red875, isolated from river sediment.</title>
        <authorList>
            <person name="Xu Z."/>
            <person name="Zhang Z."/>
            <person name="Masuda Y."/>
            <person name="Itoh H."/>
            <person name="Senoo K."/>
        </authorList>
    </citation>
    <scope>NUCLEOTIDE SEQUENCE</scope>
    <source>
        <strain evidence="6">Red875</strain>
    </source>
</reference>
<keyword evidence="2" id="KW-0408">Iron</keyword>
<dbReference type="InterPro" id="IPR006963">
    <property type="entry name" value="Mopterin_OxRdtase_4Fe-4S_dom"/>
</dbReference>
<dbReference type="Gene3D" id="2.20.25.90">
    <property type="entry name" value="ADC-like domains"/>
    <property type="match status" value="1"/>
</dbReference>
<proteinExistence type="predicted"/>
<dbReference type="Gene3D" id="3.40.228.10">
    <property type="entry name" value="Dimethylsulfoxide Reductase, domain 2"/>
    <property type="match status" value="1"/>
</dbReference>
<dbReference type="SMART" id="SM00926">
    <property type="entry name" value="Molybdop_Fe4S4"/>
    <property type="match status" value="1"/>
</dbReference>
<evidence type="ECO:0000256" key="1">
    <source>
        <dbReference type="ARBA" id="ARBA00022723"/>
    </source>
</evidence>
<name>A0A8J7LWQ2_9BACT</name>